<evidence type="ECO:0000313" key="1">
    <source>
        <dbReference type="EMBL" id="RWS19885.1"/>
    </source>
</evidence>
<dbReference type="EMBL" id="NCKV01021869">
    <property type="protein sequence ID" value="RWS19885.1"/>
    <property type="molecule type" value="Genomic_DNA"/>
</dbReference>
<comment type="caution">
    <text evidence="1">The sequence shown here is derived from an EMBL/GenBank/DDBJ whole genome shotgun (WGS) entry which is preliminary data.</text>
</comment>
<organism evidence="1 2">
    <name type="scientific">Leptotrombidium deliense</name>
    <dbReference type="NCBI Taxonomy" id="299467"/>
    <lineage>
        <taxon>Eukaryota</taxon>
        <taxon>Metazoa</taxon>
        <taxon>Ecdysozoa</taxon>
        <taxon>Arthropoda</taxon>
        <taxon>Chelicerata</taxon>
        <taxon>Arachnida</taxon>
        <taxon>Acari</taxon>
        <taxon>Acariformes</taxon>
        <taxon>Trombidiformes</taxon>
        <taxon>Prostigmata</taxon>
        <taxon>Anystina</taxon>
        <taxon>Parasitengona</taxon>
        <taxon>Trombiculoidea</taxon>
        <taxon>Trombiculidae</taxon>
        <taxon>Leptotrombidium</taxon>
    </lineage>
</organism>
<accession>A0A443RXI4</accession>
<evidence type="ECO:0000313" key="2">
    <source>
        <dbReference type="Proteomes" id="UP000288716"/>
    </source>
</evidence>
<reference evidence="1 2" key="1">
    <citation type="journal article" date="2018" name="Gigascience">
        <title>Genomes of trombidid mites reveal novel predicted allergens and laterally-transferred genes associated with secondary metabolism.</title>
        <authorList>
            <person name="Dong X."/>
            <person name="Chaisiri K."/>
            <person name="Xia D."/>
            <person name="Armstrong S.D."/>
            <person name="Fang Y."/>
            <person name="Donnelly M.J."/>
            <person name="Kadowaki T."/>
            <person name="McGarry J.W."/>
            <person name="Darby A.C."/>
            <person name="Makepeace B.L."/>
        </authorList>
    </citation>
    <scope>NUCLEOTIDE SEQUENCE [LARGE SCALE GENOMIC DNA]</scope>
    <source>
        <strain evidence="1">UoL-UT</strain>
    </source>
</reference>
<gene>
    <name evidence="1" type="ORF">B4U80_09925</name>
</gene>
<dbReference type="Proteomes" id="UP000288716">
    <property type="component" value="Unassembled WGS sequence"/>
</dbReference>
<name>A0A443RXI4_9ACAR</name>
<dbReference type="VEuPathDB" id="VectorBase:LDEU012154"/>
<proteinExistence type="predicted"/>
<dbReference type="AlphaFoldDB" id="A0A443RXI4"/>
<protein>
    <submittedName>
        <fullName evidence="1">Uncharacterized protein</fullName>
    </submittedName>
</protein>
<sequence>MDIKTYCWMEVFSSFSETQKEGYPGVKPSIMFNIPKYVWQRQEASRLTDIVKDLRDNHIDS</sequence>
<keyword evidence="2" id="KW-1185">Reference proteome</keyword>